<evidence type="ECO:0000256" key="1">
    <source>
        <dbReference type="SAM" id="MobiDB-lite"/>
    </source>
</evidence>
<keyword evidence="3" id="KW-1185">Reference proteome</keyword>
<feature type="region of interest" description="Disordered" evidence="1">
    <location>
        <begin position="1"/>
        <end position="69"/>
    </location>
</feature>
<proteinExistence type="predicted"/>
<accession>A0A8C9CBA4</accession>
<dbReference type="GeneTree" id="ENSGT01010000224113"/>
<reference evidence="2" key="1">
    <citation type="submission" date="2019-08" db="EMBL/GenBank/DDBJ databases">
        <title>Phocoena sinus (Vaquita) genome, mPhoSin1, primary haplotype.</title>
        <authorList>
            <person name="Morin P."/>
            <person name="Mountcastle J."/>
            <person name="Fungtammasan C."/>
            <person name="Rhie A."/>
            <person name="Rojas-Bracho L."/>
            <person name="Smith C.R."/>
            <person name="Taylor B.L."/>
            <person name="Gulland F.M.D."/>
            <person name="Musser W."/>
            <person name="Houck M."/>
            <person name="Haase B."/>
            <person name="Paez S."/>
            <person name="Howe K."/>
            <person name="Torrance J."/>
            <person name="Formenti G."/>
            <person name="Phillippy A."/>
            <person name="Ryder O."/>
            <person name="Jarvis E.D."/>
            <person name="Fedrigo O."/>
        </authorList>
    </citation>
    <scope>NUCLEOTIDE SEQUENCE [LARGE SCALE GENOMIC DNA]</scope>
</reference>
<evidence type="ECO:0000313" key="2">
    <source>
        <dbReference type="Ensembl" id="ENSPSNP00000015333.1"/>
    </source>
</evidence>
<dbReference type="AlphaFoldDB" id="A0A8C9CBA4"/>
<reference evidence="2" key="3">
    <citation type="submission" date="2025-09" db="UniProtKB">
        <authorList>
            <consortium name="Ensembl"/>
        </authorList>
    </citation>
    <scope>IDENTIFICATION</scope>
</reference>
<feature type="compositionally biased region" description="Polar residues" evidence="1">
    <location>
        <begin position="47"/>
        <end position="58"/>
    </location>
</feature>
<reference evidence="2" key="2">
    <citation type="submission" date="2025-08" db="UniProtKB">
        <authorList>
            <consortium name="Ensembl"/>
        </authorList>
    </citation>
    <scope>IDENTIFICATION</scope>
</reference>
<organism evidence="2 3">
    <name type="scientific">Phocoena sinus</name>
    <name type="common">Vaquita</name>
    <dbReference type="NCBI Taxonomy" id="42100"/>
    <lineage>
        <taxon>Eukaryota</taxon>
        <taxon>Metazoa</taxon>
        <taxon>Chordata</taxon>
        <taxon>Craniata</taxon>
        <taxon>Vertebrata</taxon>
        <taxon>Euteleostomi</taxon>
        <taxon>Mammalia</taxon>
        <taxon>Eutheria</taxon>
        <taxon>Laurasiatheria</taxon>
        <taxon>Artiodactyla</taxon>
        <taxon>Whippomorpha</taxon>
        <taxon>Cetacea</taxon>
        <taxon>Odontoceti</taxon>
        <taxon>Phocoenidae</taxon>
        <taxon>Phocoena</taxon>
    </lineage>
</organism>
<protein>
    <submittedName>
        <fullName evidence="2">Uncharacterized protein</fullName>
    </submittedName>
</protein>
<evidence type="ECO:0000313" key="3">
    <source>
        <dbReference type="Proteomes" id="UP000694554"/>
    </source>
</evidence>
<name>A0A8C9CBA4_PHOSS</name>
<sequence length="69" mass="7186">MWDLPGPGHEPVSPALEGGLSTTERVENLKSKVGGTKPAGGDFGEFLNSTANASSTTMEPLPEETQESL</sequence>
<dbReference type="Proteomes" id="UP000694554">
    <property type="component" value="Chromosome 14"/>
</dbReference>
<dbReference type="Ensembl" id="ENSPSNT00000017305.1">
    <property type="protein sequence ID" value="ENSPSNP00000015333.1"/>
    <property type="gene ID" value="ENSPSNG00000011306.1"/>
</dbReference>